<evidence type="ECO:0000313" key="3">
    <source>
        <dbReference type="Proteomes" id="UP001418796"/>
    </source>
</evidence>
<organism evidence="2 3">
    <name type="scientific">Alkalicoccobacillus gibsonii</name>
    <dbReference type="NCBI Taxonomy" id="79881"/>
    <lineage>
        <taxon>Bacteria</taxon>
        <taxon>Bacillati</taxon>
        <taxon>Bacillota</taxon>
        <taxon>Bacilli</taxon>
        <taxon>Bacillales</taxon>
        <taxon>Bacillaceae</taxon>
        <taxon>Alkalicoccobacillus</taxon>
    </lineage>
</organism>
<dbReference type="EMBL" id="JBCITK010000001">
    <property type="protein sequence ID" value="MEN0642458.1"/>
    <property type="molecule type" value="Genomic_DNA"/>
</dbReference>
<dbReference type="Proteomes" id="UP001418796">
    <property type="component" value="Unassembled WGS sequence"/>
</dbReference>
<evidence type="ECO:0000313" key="2">
    <source>
        <dbReference type="EMBL" id="MEN0642458.1"/>
    </source>
</evidence>
<dbReference type="InterPro" id="IPR025671">
    <property type="entry name" value="HXXEE"/>
</dbReference>
<feature type="transmembrane region" description="Helical" evidence="1">
    <location>
        <begin position="113"/>
        <end position="130"/>
    </location>
</feature>
<dbReference type="RefSeq" id="WP_343129581.1">
    <property type="nucleotide sequence ID" value="NZ_JBCITK010000001.1"/>
</dbReference>
<proteinExistence type="predicted"/>
<evidence type="ECO:0000256" key="1">
    <source>
        <dbReference type="SAM" id="Phobius"/>
    </source>
</evidence>
<sequence>MIESTFLWLFIVVFMVHDFEEIITVEHWAEKRKNLLESKWAKRIWSFWNIRSNEFAKRDVVIFLFVSMLVLLRVEFTSVPVVEMGFQVFLWIVLIHNLFHLIQTCVTRTYTPGLYTAIMLVTPYTLFLLINL</sequence>
<dbReference type="Pfam" id="PF13787">
    <property type="entry name" value="HXXEE"/>
    <property type="match status" value="1"/>
</dbReference>
<accession>A0ABU9VEX7</accession>
<name>A0ABU9VEX7_9BACI</name>
<feature type="transmembrane region" description="Helical" evidence="1">
    <location>
        <begin position="88"/>
        <end position="106"/>
    </location>
</feature>
<comment type="caution">
    <text evidence="2">The sequence shown here is derived from an EMBL/GenBank/DDBJ whole genome shotgun (WGS) entry which is preliminary data.</text>
</comment>
<feature type="transmembrane region" description="Helical" evidence="1">
    <location>
        <begin position="60"/>
        <end position="82"/>
    </location>
</feature>
<keyword evidence="1" id="KW-0812">Transmembrane</keyword>
<keyword evidence="1" id="KW-1133">Transmembrane helix</keyword>
<keyword evidence="3" id="KW-1185">Reference proteome</keyword>
<protein>
    <submittedName>
        <fullName evidence="2">HXXEE domain-containing protein</fullName>
    </submittedName>
</protein>
<reference evidence="2 3" key="1">
    <citation type="submission" date="2024-03" db="EMBL/GenBank/DDBJ databases">
        <title>Bacilli Hybrid Assemblies.</title>
        <authorList>
            <person name="Kovac J."/>
        </authorList>
    </citation>
    <scope>NUCLEOTIDE SEQUENCE [LARGE SCALE GENOMIC DNA]</scope>
    <source>
        <strain evidence="2 3">FSL R7-0666</strain>
    </source>
</reference>
<gene>
    <name evidence="2" type="ORF">MKY91_04675</name>
</gene>
<keyword evidence="1" id="KW-0472">Membrane</keyword>